<proteinExistence type="inferred from homology"/>
<evidence type="ECO:0000256" key="1">
    <source>
        <dbReference type="ARBA" id="ARBA00001974"/>
    </source>
</evidence>
<evidence type="ECO:0000256" key="8">
    <source>
        <dbReference type="SAM" id="SignalP"/>
    </source>
</evidence>
<dbReference type="EC" id="1.8.3.6" evidence="10"/>
<comment type="similarity">
    <text evidence="2">Belongs to the prenylcysteine oxidase family.</text>
</comment>
<dbReference type="GO" id="GO:0030327">
    <property type="term" value="P:prenylated protein catabolic process"/>
    <property type="evidence" value="ECO:0007669"/>
    <property type="project" value="TreeGrafter"/>
</dbReference>
<evidence type="ECO:0000256" key="2">
    <source>
        <dbReference type="ARBA" id="ARBA00009967"/>
    </source>
</evidence>
<dbReference type="InterPro" id="IPR036188">
    <property type="entry name" value="FAD/NAD-bd_sf"/>
</dbReference>
<protein>
    <submittedName>
        <fullName evidence="10">Prenylcysteine oxidase / farnesylcysteine lyase</fullName>
        <ecNumber evidence="10">1.8.3.5</ecNumber>
        <ecNumber evidence="10">1.8.3.6</ecNumber>
    </submittedName>
</protein>
<dbReference type="GO" id="GO:0001735">
    <property type="term" value="F:prenylcysteine oxidase activity"/>
    <property type="evidence" value="ECO:0007669"/>
    <property type="project" value="UniProtKB-EC"/>
</dbReference>
<dbReference type="InterPro" id="IPR017046">
    <property type="entry name" value="Prenylcysteine_Oxase1"/>
</dbReference>
<evidence type="ECO:0000256" key="4">
    <source>
        <dbReference type="ARBA" id="ARBA00022729"/>
    </source>
</evidence>
<evidence type="ECO:0000256" key="7">
    <source>
        <dbReference type="ARBA" id="ARBA00023180"/>
    </source>
</evidence>
<evidence type="ECO:0000256" key="6">
    <source>
        <dbReference type="ARBA" id="ARBA00023002"/>
    </source>
</evidence>
<organism evidence="10 11">
    <name type="scientific">Fistulifera solaris</name>
    <name type="common">Oleaginous diatom</name>
    <dbReference type="NCBI Taxonomy" id="1519565"/>
    <lineage>
        <taxon>Eukaryota</taxon>
        <taxon>Sar</taxon>
        <taxon>Stramenopiles</taxon>
        <taxon>Ochrophyta</taxon>
        <taxon>Bacillariophyta</taxon>
        <taxon>Bacillariophyceae</taxon>
        <taxon>Bacillariophycidae</taxon>
        <taxon>Naviculales</taxon>
        <taxon>Naviculaceae</taxon>
        <taxon>Fistulifera</taxon>
    </lineage>
</organism>
<feature type="signal peptide" evidence="8">
    <location>
        <begin position="1"/>
        <end position="20"/>
    </location>
</feature>
<evidence type="ECO:0000259" key="9">
    <source>
        <dbReference type="Pfam" id="PF07156"/>
    </source>
</evidence>
<dbReference type="PANTHER" id="PTHR15944:SF0">
    <property type="entry name" value="PRENYLCYSTEINE LYASE DOMAIN-CONTAINING PROTEIN"/>
    <property type="match status" value="1"/>
</dbReference>
<dbReference type="Proteomes" id="UP000198406">
    <property type="component" value="Unassembled WGS sequence"/>
</dbReference>
<dbReference type="GO" id="GO:0102149">
    <property type="term" value="F:farnesylcysteine lyase activity"/>
    <property type="evidence" value="ECO:0007669"/>
    <property type="project" value="UniProtKB-EC"/>
</dbReference>
<dbReference type="PANTHER" id="PTHR15944">
    <property type="entry name" value="FARNESYLCYSTEINE LYASE"/>
    <property type="match status" value="1"/>
</dbReference>
<evidence type="ECO:0000313" key="11">
    <source>
        <dbReference type="Proteomes" id="UP000198406"/>
    </source>
</evidence>
<keyword evidence="5" id="KW-0274">FAD</keyword>
<dbReference type="InterPro" id="IPR010795">
    <property type="entry name" value="Prenylcys_lyase"/>
</dbReference>
<dbReference type="AlphaFoldDB" id="A0A1Z5JLW9"/>
<comment type="cofactor">
    <cofactor evidence="1">
        <name>FAD</name>
        <dbReference type="ChEBI" id="CHEBI:57692"/>
    </cofactor>
</comment>
<name>A0A1Z5JLW9_FISSO</name>
<dbReference type="SUPFAM" id="SSF51905">
    <property type="entry name" value="FAD/NAD(P)-binding domain"/>
    <property type="match status" value="2"/>
</dbReference>
<evidence type="ECO:0000313" key="10">
    <source>
        <dbReference type="EMBL" id="GAX15010.1"/>
    </source>
</evidence>
<accession>A0A1Z5JLW9</accession>
<feature type="domain" description="Prenylcysteine lyase" evidence="9">
    <location>
        <begin position="152"/>
        <end position="356"/>
    </location>
</feature>
<dbReference type="InParanoid" id="A0A1Z5JLW9"/>
<feature type="domain" description="Prenylcysteine lyase" evidence="9">
    <location>
        <begin position="396"/>
        <end position="553"/>
    </location>
</feature>
<dbReference type="GO" id="GO:0030328">
    <property type="term" value="P:prenylcysteine catabolic process"/>
    <property type="evidence" value="ECO:0007669"/>
    <property type="project" value="InterPro"/>
</dbReference>
<dbReference type="Pfam" id="PF07156">
    <property type="entry name" value="Prenylcys_lyase"/>
    <property type="match status" value="2"/>
</dbReference>
<feature type="chain" id="PRO_5012690083" evidence="8">
    <location>
        <begin position="21"/>
        <end position="567"/>
    </location>
</feature>
<evidence type="ECO:0000256" key="5">
    <source>
        <dbReference type="ARBA" id="ARBA00022827"/>
    </source>
</evidence>
<keyword evidence="6 10" id="KW-0560">Oxidoreductase</keyword>
<gene>
    <name evidence="10" type="ORF">FisN_12Lh294</name>
</gene>
<reference evidence="10 11" key="1">
    <citation type="journal article" date="2015" name="Plant Cell">
        <title>Oil accumulation by the oleaginous diatom Fistulifera solaris as revealed by the genome and transcriptome.</title>
        <authorList>
            <person name="Tanaka T."/>
            <person name="Maeda Y."/>
            <person name="Veluchamy A."/>
            <person name="Tanaka M."/>
            <person name="Abida H."/>
            <person name="Marechal E."/>
            <person name="Bowler C."/>
            <person name="Muto M."/>
            <person name="Sunaga Y."/>
            <person name="Tanaka M."/>
            <person name="Yoshino T."/>
            <person name="Taniguchi T."/>
            <person name="Fukuda Y."/>
            <person name="Nemoto M."/>
            <person name="Matsumoto M."/>
            <person name="Wong P.S."/>
            <person name="Aburatani S."/>
            <person name="Fujibuchi W."/>
        </authorList>
    </citation>
    <scope>NUCLEOTIDE SEQUENCE [LARGE SCALE GENOMIC DNA]</scope>
    <source>
        <strain evidence="10 11">JPCC DA0580</strain>
    </source>
</reference>
<dbReference type="EC" id="1.8.3.5" evidence="10"/>
<comment type="caution">
    <text evidence="10">The sequence shown here is derived from an EMBL/GenBank/DDBJ whole genome shotgun (WGS) entry which is preliminary data.</text>
</comment>
<keyword evidence="7" id="KW-0325">Glycoprotein</keyword>
<keyword evidence="11" id="KW-1185">Reference proteome</keyword>
<dbReference type="GO" id="GO:0016829">
    <property type="term" value="F:lyase activity"/>
    <property type="evidence" value="ECO:0007669"/>
    <property type="project" value="UniProtKB-KW"/>
</dbReference>
<dbReference type="EMBL" id="BDSP01000087">
    <property type="protein sequence ID" value="GAX15010.1"/>
    <property type="molecule type" value="Genomic_DNA"/>
</dbReference>
<keyword evidence="4 8" id="KW-0732">Signal</keyword>
<dbReference type="OrthoDB" id="437369at2759"/>
<sequence length="567" mass="61752">MNHSIQIALSLLILATLCRAQQVAIIGGGISGSFTARYLAEYDKECKIKNITIFEAGIVDRPISSAESIDAEFQGSRVSCLQLKDGRTIELGASIGYKGFHLVLEMIHGDEEIEIGEPFTTGKADESLPDGLGIYNGQGLWSLITSSVPKVLRKFQIAGRYGMDLIRVSRASQAAQEKFAQLPALLKSNHPDTFYQSPEEIWQALGLEKVALASFDQLLDALGVGKDVSWLRSYLPYQGVLRSELLEAMNLVNYNQGNDQVNGLVGLASFAVTAGGVFSIQGGNYKILQSAIRKAKEDRLRHCGVNHRFNVVNARVTTVVKETESFLLFAGEEMLGRFDDIVLATPLQLSKINFLVQSDMDSAVLRPMPLAGLVKVNDTPPEEGHMVLPGALPEQATRRYTPVVTTVVSNATLNAQYLALDPASLPRSIMTTKQGKLSLHNITAITLIASDGIYKLFSAERLESSVLETLFGPHYVLEFEKVWGGPHGGATPDYQGRGFSSNFLLYDSAVAYDEASGPGAIYYPSIMEQMSLACMEISAIGARAVAKLLARRLGLIAPMVEEIRDEL</sequence>
<keyword evidence="3" id="KW-0285">Flavoprotein</keyword>
<evidence type="ECO:0000256" key="3">
    <source>
        <dbReference type="ARBA" id="ARBA00022630"/>
    </source>
</evidence>
<keyword evidence="10" id="KW-0456">Lyase</keyword>